<feature type="binding site" evidence="4">
    <location>
        <position position="164"/>
    </location>
    <ligand>
        <name>substrate</name>
    </ligand>
</feature>
<dbReference type="Gene3D" id="3.90.1300.10">
    <property type="entry name" value="Amidase signature (AS) domain"/>
    <property type="match status" value="1"/>
</dbReference>
<evidence type="ECO:0000313" key="7">
    <source>
        <dbReference type="Proteomes" id="UP000887229"/>
    </source>
</evidence>
<protein>
    <submittedName>
        <fullName evidence="6">Amidase</fullName>
    </submittedName>
</protein>
<feature type="binding site" evidence="4">
    <location>
        <begin position="211"/>
        <end position="214"/>
    </location>
    <ligand>
        <name>substrate</name>
    </ligand>
</feature>
<dbReference type="AlphaFoldDB" id="A0A9P8CL67"/>
<feature type="active site" description="Acyl-ester intermediate" evidence="3">
    <location>
        <position position="214"/>
    </location>
</feature>
<dbReference type="Proteomes" id="UP000887229">
    <property type="component" value="Unassembled WGS sequence"/>
</dbReference>
<feature type="domain" description="Amidase" evidence="5">
    <location>
        <begin position="60"/>
        <end position="513"/>
    </location>
</feature>
<gene>
    <name evidence="6" type="ORF">F5Z01DRAFT_665264</name>
</gene>
<dbReference type="InterPro" id="IPR036928">
    <property type="entry name" value="AS_sf"/>
</dbReference>
<feature type="binding site" evidence="4">
    <location>
        <position position="190"/>
    </location>
    <ligand>
        <name>substrate</name>
    </ligand>
</feature>
<evidence type="ECO:0000313" key="6">
    <source>
        <dbReference type="EMBL" id="KAG9250767.1"/>
    </source>
</evidence>
<dbReference type="Pfam" id="PF01425">
    <property type="entry name" value="Amidase"/>
    <property type="match status" value="1"/>
</dbReference>
<dbReference type="OrthoDB" id="6428749at2759"/>
<accession>A0A9P8CL67</accession>
<comment type="caution">
    <text evidence="6">The sequence shown here is derived from an EMBL/GenBank/DDBJ whole genome shotgun (WGS) entry which is preliminary data.</text>
</comment>
<feature type="active site" description="Charge relay system" evidence="3">
    <location>
        <position position="115"/>
    </location>
</feature>
<dbReference type="PIRSF" id="PIRSF001221">
    <property type="entry name" value="Amidase_fungi"/>
    <property type="match status" value="1"/>
</dbReference>
<dbReference type="InterPro" id="IPR023631">
    <property type="entry name" value="Amidase_dom"/>
</dbReference>
<reference evidence="6" key="1">
    <citation type="journal article" date="2021" name="IMA Fungus">
        <title>Genomic characterization of three marine fungi, including Emericellopsis atlantica sp. nov. with signatures of a generalist lifestyle and marine biomass degradation.</title>
        <authorList>
            <person name="Hagestad O.C."/>
            <person name="Hou L."/>
            <person name="Andersen J.H."/>
            <person name="Hansen E.H."/>
            <person name="Altermark B."/>
            <person name="Li C."/>
            <person name="Kuhnert E."/>
            <person name="Cox R.J."/>
            <person name="Crous P.W."/>
            <person name="Spatafora J.W."/>
            <person name="Lail K."/>
            <person name="Amirebrahimi M."/>
            <person name="Lipzen A."/>
            <person name="Pangilinan J."/>
            <person name="Andreopoulos W."/>
            <person name="Hayes R.D."/>
            <person name="Ng V."/>
            <person name="Grigoriev I.V."/>
            <person name="Jackson S.A."/>
            <person name="Sutton T.D.S."/>
            <person name="Dobson A.D.W."/>
            <person name="Rama T."/>
        </authorList>
    </citation>
    <scope>NUCLEOTIDE SEQUENCE</scope>
    <source>
        <strain evidence="6">TS7</strain>
    </source>
</reference>
<dbReference type="GO" id="GO:0016787">
    <property type="term" value="F:hydrolase activity"/>
    <property type="evidence" value="ECO:0007669"/>
    <property type="project" value="UniProtKB-KW"/>
</dbReference>
<keyword evidence="7" id="KW-1185">Reference proteome</keyword>
<evidence type="ECO:0000259" key="5">
    <source>
        <dbReference type="Pfam" id="PF01425"/>
    </source>
</evidence>
<keyword evidence="2" id="KW-0378">Hydrolase</keyword>
<evidence type="ECO:0000256" key="4">
    <source>
        <dbReference type="PIRSR" id="PIRSR001221-2"/>
    </source>
</evidence>
<evidence type="ECO:0000256" key="3">
    <source>
        <dbReference type="PIRSR" id="PIRSR001221-1"/>
    </source>
</evidence>
<comment type="similarity">
    <text evidence="1">Belongs to the amidase family.</text>
</comment>
<feature type="active site" description="Charge relay system" evidence="3">
    <location>
        <position position="190"/>
    </location>
</feature>
<dbReference type="RefSeq" id="XP_046114691.1">
    <property type="nucleotide sequence ID" value="XM_046264152.1"/>
</dbReference>
<dbReference type="EMBL" id="MU251274">
    <property type="protein sequence ID" value="KAG9250767.1"/>
    <property type="molecule type" value="Genomic_DNA"/>
</dbReference>
<sequence>MPQSWRKLAAEKRAIRDQKLAKAYKALADDDALEDLIFSARDVQGLVKLLGNHQVSAENVILAHINKAKIAQEQTNCLTEICFDDALEQARELDKFQKEHGRLKGPLHGVPISLKDQFDLQGLDSTLGYVGRSFEPAKSDCVLAEVLQRLGAIIICKTNLPQSILWCETDNNLWGLTTHPSDPDFTPGGSSGGEATLLHFKGSFIGWGTDIGGSIRIPSHMNGLWGLKPSSDRFSYRGVAVSQDGQCQIPSSVGPIARTLPSLTLATKAVIDAESWKLDPRVPPIYWKQDVYEAFSERTLVVGIMGDDGRVKPHPPVDRVFKDLCEKLKAAGHELVPWDPSMNARCIELMDEHYLVDGGEDIRSDVVSSGEPFLPHVEALVNRAKPVSVYDYWQLNKRKIAAQQAYHEMWNNAQSASNRPVDVLLVPTMPHTAMPHRTCRWTGYTKLFNFLDYTALSFPAGTASKALDIKAPDYEPRDELDKWNWDQYDAEKMDGFAVGIQIVGRRLDEEKVLGVAQQIQSLL</sequence>
<dbReference type="GeneID" id="70295055"/>
<name>A0A9P8CL67_9HYPO</name>
<organism evidence="6 7">
    <name type="scientific">Emericellopsis atlantica</name>
    <dbReference type="NCBI Taxonomy" id="2614577"/>
    <lineage>
        <taxon>Eukaryota</taxon>
        <taxon>Fungi</taxon>
        <taxon>Dikarya</taxon>
        <taxon>Ascomycota</taxon>
        <taxon>Pezizomycotina</taxon>
        <taxon>Sordariomycetes</taxon>
        <taxon>Hypocreomycetidae</taxon>
        <taxon>Hypocreales</taxon>
        <taxon>Bionectriaceae</taxon>
        <taxon>Emericellopsis</taxon>
    </lineage>
</organism>
<proteinExistence type="inferred from homology"/>
<dbReference type="PANTHER" id="PTHR46072">
    <property type="entry name" value="AMIDASE-RELATED-RELATED"/>
    <property type="match status" value="1"/>
</dbReference>
<dbReference type="SUPFAM" id="SSF75304">
    <property type="entry name" value="Amidase signature (AS) enzymes"/>
    <property type="match status" value="1"/>
</dbReference>
<dbReference type="PANTHER" id="PTHR46072:SF2">
    <property type="entry name" value="AMIDASE (EUROFUNG)"/>
    <property type="match status" value="1"/>
</dbReference>
<evidence type="ECO:0000256" key="1">
    <source>
        <dbReference type="ARBA" id="ARBA00009199"/>
    </source>
</evidence>
<evidence type="ECO:0000256" key="2">
    <source>
        <dbReference type="ARBA" id="ARBA00022801"/>
    </source>
</evidence>